<feature type="compositionally biased region" description="Basic residues" evidence="1">
    <location>
        <begin position="39"/>
        <end position="85"/>
    </location>
</feature>
<accession>A0A0A9FBI8</accession>
<dbReference type="AlphaFoldDB" id="A0A0A9FBI8"/>
<name>A0A0A9FBI8_ARUDO</name>
<organism evidence="2">
    <name type="scientific">Arundo donax</name>
    <name type="common">Giant reed</name>
    <name type="synonym">Donax arundinaceus</name>
    <dbReference type="NCBI Taxonomy" id="35708"/>
    <lineage>
        <taxon>Eukaryota</taxon>
        <taxon>Viridiplantae</taxon>
        <taxon>Streptophyta</taxon>
        <taxon>Embryophyta</taxon>
        <taxon>Tracheophyta</taxon>
        <taxon>Spermatophyta</taxon>
        <taxon>Magnoliopsida</taxon>
        <taxon>Liliopsida</taxon>
        <taxon>Poales</taxon>
        <taxon>Poaceae</taxon>
        <taxon>PACMAD clade</taxon>
        <taxon>Arundinoideae</taxon>
        <taxon>Arundineae</taxon>
        <taxon>Arundo</taxon>
    </lineage>
</organism>
<feature type="compositionally biased region" description="Basic and acidic residues" evidence="1">
    <location>
        <begin position="131"/>
        <end position="145"/>
    </location>
</feature>
<evidence type="ECO:0000256" key="1">
    <source>
        <dbReference type="SAM" id="MobiDB-lite"/>
    </source>
</evidence>
<protein>
    <submittedName>
        <fullName evidence="2">Uncharacterized protein</fullName>
    </submittedName>
</protein>
<feature type="compositionally biased region" description="Basic and acidic residues" evidence="1">
    <location>
        <begin position="99"/>
        <end position="122"/>
    </location>
</feature>
<sequence length="145" mass="16788">MQPSCGVIPPSSANLPRSTPYPYPRKVLCTQEDRDSSLMKKKRPEASCSRRHRHHPHHRGHDRRHERGHPRREHRREQRRKHPHRRLDVPAPARPAALKHTETEEEKHKGRVRGEHKCDRARVAPGLVADGKSRVARQDGEANLG</sequence>
<feature type="region of interest" description="Disordered" evidence="1">
    <location>
        <begin position="1"/>
        <end position="145"/>
    </location>
</feature>
<reference evidence="2" key="2">
    <citation type="journal article" date="2015" name="Data Brief">
        <title>Shoot transcriptome of the giant reed, Arundo donax.</title>
        <authorList>
            <person name="Barrero R.A."/>
            <person name="Guerrero F.D."/>
            <person name="Moolhuijzen P."/>
            <person name="Goolsby J.A."/>
            <person name="Tidwell J."/>
            <person name="Bellgard S.E."/>
            <person name="Bellgard M.I."/>
        </authorList>
    </citation>
    <scope>NUCLEOTIDE SEQUENCE</scope>
    <source>
        <tissue evidence="2">Shoot tissue taken approximately 20 cm above the soil surface</tissue>
    </source>
</reference>
<proteinExistence type="predicted"/>
<dbReference type="EMBL" id="GBRH01192308">
    <property type="protein sequence ID" value="JAE05588.1"/>
    <property type="molecule type" value="Transcribed_RNA"/>
</dbReference>
<evidence type="ECO:0000313" key="2">
    <source>
        <dbReference type="EMBL" id="JAE05588.1"/>
    </source>
</evidence>
<reference evidence="2" key="1">
    <citation type="submission" date="2014-09" db="EMBL/GenBank/DDBJ databases">
        <authorList>
            <person name="Magalhaes I.L.F."/>
            <person name="Oliveira U."/>
            <person name="Santos F.R."/>
            <person name="Vidigal T.H.D.A."/>
            <person name="Brescovit A.D."/>
            <person name="Santos A.J."/>
        </authorList>
    </citation>
    <scope>NUCLEOTIDE SEQUENCE</scope>
    <source>
        <tissue evidence="2">Shoot tissue taken approximately 20 cm above the soil surface</tissue>
    </source>
</reference>